<protein>
    <submittedName>
        <fullName evidence="2">Uncharacterized protein</fullName>
    </submittedName>
</protein>
<dbReference type="EMBL" id="CAJOBI010059409">
    <property type="protein sequence ID" value="CAF4409068.1"/>
    <property type="molecule type" value="Genomic_DNA"/>
</dbReference>
<gene>
    <name evidence="3" type="ORF">GIL414_LOCUS31393</name>
    <name evidence="4" type="ORF">GIL414_LOCUS31425</name>
    <name evidence="1" type="ORF">SMN809_LOCUS30807</name>
    <name evidence="2" type="ORF">SMN809_LOCUS30881</name>
</gene>
<accession>A0A8S2VZY7</accession>
<dbReference type="AlphaFoldDB" id="A0A8S2VZY7"/>
<dbReference type="EMBL" id="CAJOBI010059822">
    <property type="protein sequence ID" value="CAF4410600.1"/>
    <property type="molecule type" value="Genomic_DNA"/>
</dbReference>
<evidence type="ECO:0000313" key="4">
    <source>
        <dbReference type="EMBL" id="CAF4428492.1"/>
    </source>
</evidence>
<evidence type="ECO:0000313" key="1">
    <source>
        <dbReference type="EMBL" id="CAF4409068.1"/>
    </source>
</evidence>
<dbReference type="Proteomes" id="UP000676336">
    <property type="component" value="Unassembled WGS sequence"/>
</dbReference>
<sequence length="59" mass="6853">TVPKFIDEVKEKINQQCPIYSRQVEALLEHYLCSNTHHQVSLTSTSTTNNVFNEPFDRT</sequence>
<evidence type="ECO:0000313" key="2">
    <source>
        <dbReference type="EMBL" id="CAF4410600.1"/>
    </source>
</evidence>
<comment type="caution">
    <text evidence="2">The sequence shown here is derived from an EMBL/GenBank/DDBJ whole genome shotgun (WGS) entry which is preliminary data.</text>
</comment>
<proteinExistence type="predicted"/>
<feature type="non-terminal residue" evidence="2">
    <location>
        <position position="1"/>
    </location>
</feature>
<reference evidence="2" key="1">
    <citation type="submission" date="2021-02" db="EMBL/GenBank/DDBJ databases">
        <authorList>
            <person name="Nowell W R."/>
        </authorList>
    </citation>
    <scope>NUCLEOTIDE SEQUENCE</scope>
</reference>
<feature type="non-terminal residue" evidence="2">
    <location>
        <position position="59"/>
    </location>
</feature>
<name>A0A8S2VZY7_9BILA</name>
<organism evidence="2 5">
    <name type="scientific">Rotaria magnacalcarata</name>
    <dbReference type="NCBI Taxonomy" id="392030"/>
    <lineage>
        <taxon>Eukaryota</taxon>
        <taxon>Metazoa</taxon>
        <taxon>Spiralia</taxon>
        <taxon>Gnathifera</taxon>
        <taxon>Rotifera</taxon>
        <taxon>Eurotatoria</taxon>
        <taxon>Bdelloidea</taxon>
        <taxon>Philodinida</taxon>
        <taxon>Philodinidae</taxon>
        <taxon>Rotaria</taxon>
    </lineage>
</organism>
<evidence type="ECO:0000313" key="5">
    <source>
        <dbReference type="Proteomes" id="UP000676336"/>
    </source>
</evidence>
<dbReference type="EMBL" id="CAJOBJ010063374">
    <property type="protein sequence ID" value="CAF4427777.1"/>
    <property type="molecule type" value="Genomic_DNA"/>
</dbReference>
<dbReference type="EMBL" id="CAJOBJ010063500">
    <property type="protein sequence ID" value="CAF4428492.1"/>
    <property type="molecule type" value="Genomic_DNA"/>
</dbReference>
<evidence type="ECO:0000313" key="3">
    <source>
        <dbReference type="EMBL" id="CAF4427777.1"/>
    </source>
</evidence>
<dbReference type="Proteomes" id="UP000681720">
    <property type="component" value="Unassembled WGS sequence"/>
</dbReference>